<dbReference type="SUPFAM" id="SSF101576">
    <property type="entry name" value="Supernatant protein factor (SPF), C-terminal domain"/>
    <property type="match status" value="1"/>
</dbReference>
<evidence type="ECO:0000256" key="3">
    <source>
        <dbReference type="ARBA" id="ARBA00022692"/>
    </source>
</evidence>
<dbReference type="PROSITE" id="PS50866">
    <property type="entry name" value="GOLD"/>
    <property type="match status" value="1"/>
</dbReference>
<dbReference type="InterPro" id="IPR009038">
    <property type="entry name" value="GOLD_dom"/>
</dbReference>
<dbReference type="SMART" id="SM01190">
    <property type="entry name" value="EMP24_GP25L"/>
    <property type="match status" value="1"/>
</dbReference>
<sequence>MFNLRILLAVVVSFVTVVSAHNVLLPAHGKRCFFEDLKKGDELAVSFQFGNRNSQSSEQLKGDFTVWSPSGTALKTEYDVSHGDVSVKAKHTGKHKYCFSNERSSIDTKDVSFNIHGVLYVDINDPENDSLDAAVRRLAVLTNDVKNEQGYIVVRERTHRNTAESTNSRVKWWSIMQLLIVLFNSAFQIYYLKRFFEVKSIV</sequence>
<dbReference type="GO" id="GO:0006888">
    <property type="term" value="P:endoplasmic reticulum to Golgi vesicle-mediated transport"/>
    <property type="evidence" value="ECO:0007669"/>
    <property type="project" value="UniProtKB-ARBA"/>
</dbReference>
<organism evidence="12 13">
    <name type="scientific">Cyberlindnera jadinii (strain ATCC 18201 / CBS 1600 / BCRC 20928 / JCM 3617 / NBRC 0987 / NRRL Y-1542)</name>
    <name type="common">Torula yeast</name>
    <name type="synonym">Candida utilis</name>
    <dbReference type="NCBI Taxonomy" id="983966"/>
    <lineage>
        <taxon>Eukaryota</taxon>
        <taxon>Fungi</taxon>
        <taxon>Dikarya</taxon>
        <taxon>Ascomycota</taxon>
        <taxon>Saccharomycotina</taxon>
        <taxon>Saccharomycetes</taxon>
        <taxon>Phaffomycetales</taxon>
        <taxon>Phaffomycetaceae</taxon>
        <taxon>Cyberlindnera</taxon>
    </lineage>
</organism>
<dbReference type="GO" id="GO:0016020">
    <property type="term" value="C:membrane"/>
    <property type="evidence" value="ECO:0007669"/>
    <property type="project" value="UniProtKB-SubCell"/>
</dbReference>
<keyword evidence="6 9" id="KW-0472">Membrane</keyword>
<evidence type="ECO:0000256" key="8">
    <source>
        <dbReference type="RuleBase" id="RU003827"/>
    </source>
</evidence>
<evidence type="ECO:0000256" key="1">
    <source>
        <dbReference type="ARBA" id="ARBA00004479"/>
    </source>
</evidence>
<evidence type="ECO:0000259" key="11">
    <source>
        <dbReference type="PROSITE" id="PS50866"/>
    </source>
</evidence>
<feature type="signal peptide" evidence="10">
    <location>
        <begin position="1"/>
        <end position="20"/>
    </location>
</feature>
<evidence type="ECO:0000256" key="10">
    <source>
        <dbReference type="SAM" id="SignalP"/>
    </source>
</evidence>
<dbReference type="Proteomes" id="UP000038830">
    <property type="component" value="Unassembled WGS sequence"/>
</dbReference>
<feature type="transmembrane region" description="Helical" evidence="9">
    <location>
        <begin position="172"/>
        <end position="192"/>
    </location>
</feature>
<dbReference type="PANTHER" id="PTHR22811">
    <property type="entry name" value="TRANSMEMBRANE EMP24 DOMAIN-CONTAINING PROTEIN"/>
    <property type="match status" value="1"/>
</dbReference>
<keyword evidence="4 10" id="KW-0732">Signal</keyword>
<dbReference type="GO" id="GO:0005737">
    <property type="term" value="C:cytoplasm"/>
    <property type="evidence" value="ECO:0007669"/>
    <property type="project" value="GOC"/>
</dbReference>
<evidence type="ECO:0000256" key="4">
    <source>
        <dbReference type="ARBA" id="ARBA00022729"/>
    </source>
</evidence>
<evidence type="ECO:0000256" key="2">
    <source>
        <dbReference type="ARBA" id="ARBA00007104"/>
    </source>
</evidence>
<name>A0A0H5C2Y3_CYBJN</name>
<comment type="subcellular location">
    <subcellularLocation>
        <location evidence="7">Endomembrane system</location>
        <topology evidence="7">Single-pass membrane protein</topology>
    </subcellularLocation>
    <subcellularLocation>
        <location evidence="1 8">Membrane</location>
        <topology evidence="1 8">Single-pass type I membrane protein</topology>
    </subcellularLocation>
</comment>
<dbReference type="EMBL" id="CDQK01000002">
    <property type="protein sequence ID" value="CEP21997.1"/>
    <property type="molecule type" value="Genomic_DNA"/>
</dbReference>
<evidence type="ECO:0000256" key="5">
    <source>
        <dbReference type="ARBA" id="ARBA00022989"/>
    </source>
</evidence>
<dbReference type="InterPro" id="IPR015720">
    <property type="entry name" value="Emp24-like"/>
</dbReference>
<accession>A0A0H5C2Y3</accession>
<evidence type="ECO:0000313" key="12">
    <source>
        <dbReference type="EMBL" id="CEP21997.1"/>
    </source>
</evidence>
<gene>
    <name evidence="12" type="ORF">BN1211_2233</name>
</gene>
<feature type="domain" description="GOLD" evidence="11">
    <location>
        <begin position="30"/>
        <end position="117"/>
    </location>
</feature>
<reference evidence="13" key="1">
    <citation type="journal article" date="2015" name="J. Biotechnol.">
        <title>The structure of the Cyberlindnera jadinii genome and its relation to Candida utilis analyzed by the occurrence of single nucleotide polymorphisms.</title>
        <authorList>
            <person name="Rupp O."/>
            <person name="Brinkrolf K."/>
            <person name="Buerth C."/>
            <person name="Kunigo M."/>
            <person name="Schneider J."/>
            <person name="Jaenicke S."/>
            <person name="Goesmann A."/>
            <person name="Puehler A."/>
            <person name="Jaeger K.-E."/>
            <person name="Ernst J.F."/>
        </authorList>
    </citation>
    <scope>NUCLEOTIDE SEQUENCE [LARGE SCALE GENOMIC DNA]</scope>
    <source>
        <strain evidence="13">ATCC 18201 / CBS 1600 / BCRC 20928 / JCM 3617 / NBRC 0987 / NRRL Y-1542</strain>
    </source>
</reference>
<evidence type="ECO:0000256" key="6">
    <source>
        <dbReference type="ARBA" id="ARBA00023136"/>
    </source>
</evidence>
<proteinExistence type="inferred from homology"/>
<feature type="chain" id="PRO_5005217255" description="GOLD domain-containing protein" evidence="10">
    <location>
        <begin position="21"/>
        <end position="202"/>
    </location>
</feature>
<dbReference type="AlphaFoldDB" id="A0A0H5C2Y3"/>
<dbReference type="InterPro" id="IPR036598">
    <property type="entry name" value="GOLD_dom_sf"/>
</dbReference>
<comment type="similarity">
    <text evidence="2 8">Belongs to the EMP24/GP25L family.</text>
</comment>
<dbReference type="Pfam" id="PF01105">
    <property type="entry name" value="EMP24_GP25L"/>
    <property type="match status" value="1"/>
</dbReference>
<evidence type="ECO:0000313" key="13">
    <source>
        <dbReference type="Proteomes" id="UP000038830"/>
    </source>
</evidence>
<keyword evidence="5 9" id="KW-1133">Transmembrane helix</keyword>
<evidence type="ECO:0000256" key="9">
    <source>
        <dbReference type="SAM" id="Phobius"/>
    </source>
</evidence>
<evidence type="ECO:0000256" key="7">
    <source>
        <dbReference type="ARBA" id="ARBA00037847"/>
    </source>
</evidence>
<protein>
    <recommendedName>
        <fullName evidence="11">GOLD domain-containing protein</fullName>
    </recommendedName>
</protein>
<dbReference type="GO" id="GO:0012505">
    <property type="term" value="C:endomembrane system"/>
    <property type="evidence" value="ECO:0007669"/>
    <property type="project" value="UniProtKB-SubCell"/>
</dbReference>
<keyword evidence="3 8" id="KW-0812">Transmembrane</keyword>